<keyword evidence="1" id="KW-0472">Membrane</keyword>
<name>A0A2P5EU86_TREOI</name>
<proteinExistence type="predicted"/>
<keyword evidence="1" id="KW-1133">Transmembrane helix</keyword>
<evidence type="ECO:0000313" key="2">
    <source>
        <dbReference type="EMBL" id="PON89087.1"/>
    </source>
</evidence>
<protein>
    <submittedName>
        <fullName evidence="2">Uncharacterized protein</fullName>
    </submittedName>
</protein>
<accession>A0A2P5EU86</accession>
<gene>
    <name evidence="2" type="ORF">TorRG33x02_151620</name>
</gene>
<keyword evidence="3" id="KW-1185">Reference proteome</keyword>
<feature type="transmembrane region" description="Helical" evidence="1">
    <location>
        <begin position="101"/>
        <end position="124"/>
    </location>
</feature>
<evidence type="ECO:0000256" key="1">
    <source>
        <dbReference type="SAM" id="Phobius"/>
    </source>
</evidence>
<dbReference type="Proteomes" id="UP000237000">
    <property type="component" value="Unassembled WGS sequence"/>
</dbReference>
<evidence type="ECO:0000313" key="3">
    <source>
        <dbReference type="Proteomes" id="UP000237000"/>
    </source>
</evidence>
<dbReference type="InParanoid" id="A0A2P5EU86"/>
<keyword evidence="1" id="KW-0812">Transmembrane</keyword>
<dbReference type="EMBL" id="JXTC01000098">
    <property type="protein sequence ID" value="PON89087.1"/>
    <property type="molecule type" value="Genomic_DNA"/>
</dbReference>
<reference evidence="3" key="1">
    <citation type="submission" date="2016-06" db="EMBL/GenBank/DDBJ databases">
        <title>Parallel loss of symbiosis genes in relatives of nitrogen-fixing non-legume Parasponia.</title>
        <authorList>
            <person name="Van Velzen R."/>
            <person name="Holmer R."/>
            <person name="Bu F."/>
            <person name="Rutten L."/>
            <person name="Van Zeijl A."/>
            <person name="Liu W."/>
            <person name="Santuari L."/>
            <person name="Cao Q."/>
            <person name="Sharma T."/>
            <person name="Shen D."/>
            <person name="Roswanjaya Y."/>
            <person name="Wardhani T."/>
            <person name="Kalhor M.S."/>
            <person name="Jansen J."/>
            <person name="Van den Hoogen J."/>
            <person name="Gungor B."/>
            <person name="Hartog M."/>
            <person name="Hontelez J."/>
            <person name="Verver J."/>
            <person name="Yang W.-C."/>
            <person name="Schijlen E."/>
            <person name="Repin R."/>
            <person name="Schilthuizen M."/>
            <person name="Schranz E."/>
            <person name="Heidstra R."/>
            <person name="Miyata K."/>
            <person name="Fedorova E."/>
            <person name="Kohlen W."/>
            <person name="Bisseling T."/>
            <person name="Smit S."/>
            <person name="Geurts R."/>
        </authorList>
    </citation>
    <scope>NUCLEOTIDE SEQUENCE [LARGE SCALE GENOMIC DNA]</scope>
    <source>
        <strain evidence="3">cv. RG33-2</strain>
    </source>
</reference>
<sequence length="135" mass="15789">MILKLITWNLSNSKHTNRVTKILLQLYLELSLSAIYSVQAKTSTSMYIEKSQLHDSTSCIPLRGYMHITEFLSTFVQNNVEEMFQGTNAEVYLFNRLFRELIRFIGTFITCHLRLFFLCNFIFIHPEGSTCGHLR</sequence>
<comment type="caution">
    <text evidence="2">The sequence shown here is derived from an EMBL/GenBank/DDBJ whole genome shotgun (WGS) entry which is preliminary data.</text>
</comment>
<organism evidence="2 3">
    <name type="scientific">Trema orientale</name>
    <name type="common">Charcoal tree</name>
    <name type="synonym">Celtis orientalis</name>
    <dbReference type="NCBI Taxonomy" id="63057"/>
    <lineage>
        <taxon>Eukaryota</taxon>
        <taxon>Viridiplantae</taxon>
        <taxon>Streptophyta</taxon>
        <taxon>Embryophyta</taxon>
        <taxon>Tracheophyta</taxon>
        <taxon>Spermatophyta</taxon>
        <taxon>Magnoliopsida</taxon>
        <taxon>eudicotyledons</taxon>
        <taxon>Gunneridae</taxon>
        <taxon>Pentapetalae</taxon>
        <taxon>rosids</taxon>
        <taxon>fabids</taxon>
        <taxon>Rosales</taxon>
        <taxon>Cannabaceae</taxon>
        <taxon>Trema</taxon>
    </lineage>
</organism>
<dbReference type="AlphaFoldDB" id="A0A2P5EU86"/>